<proteinExistence type="predicted"/>
<name>A0A6A6XRG7_9PLEO</name>
<evidence type="ECO:0008006" key="4">
    <source>
        <dbReference type="Google" id="ProtNLM"/>
    </source>
</evidence>
<keyword evidence="1" id="KW-0812">Transmembrane</keyword>
<dbReference type="EMBL" id="MU001776">
    <property type="protein sequence ID" value="KAF2798783.1"/>
    <property type="molecule type" value="Genomic_DNA"/>
</dbReference>
<evidence type="ECO:0000256" key="1">
    <source>
        <dbReference type="SAM" id="Phobius"/>
    </source>
</evidence>
<keyword evidence="1" id="KW-0472">Membrane</keyword>
<keyword evidence="3" id="KW-1185">Reference proteome</keyword>
<evidence type="ECO:0000313" key="3">
    <source>
        <dbReference type="Proteomes" id="UP000799757"/>
    </source>
</evidence>
<reference evidence="2" key="1">
    <citation type="journal article" date="2020" name="Stud. Mycol.">
        <title>101 Dothideomycetes genomes: a test case for predicting lifestyles and emergence of pathogens.</title>
        <authorList>
            <person name="Haridas S."/>
            <person name="Albert R."/>
            <person name="Binder M."/>
            <person name="Bloem J."/>
            <person name="Labutti K."/>
            <person name="Salamov A."/>
            <person name="Andreopoulos B."/>
            <person name="Baker S."/>
            <person name="Barry K."/>
            <person name="Bills G."/>
            <person name="Bluhm B."/>
            <person name="Cannon C."/>
            <person name="Castanera R."/>
            <person name="Culley D."/>
            <person name="Daum C."/>
            <person name="Ezra D."/>
            <person name="Gonzalez J."/>
            <person name="Henrissat B."/>
            <person name="Kuo A."/>
            <person name="Liang C."/>
            <person name="Lipzen A."/>
            <person name="Lutzoni F."/>
            <person name="Magnuson J."/>
            <person name="Mondo S."/>
            <person name="Nolan M."/>
            <person name="Ohm R."/>
            <person name="Pangilinan J."/>
            <person name="Park H.-J."/>
            <person name="Ramirez L."/>
            <person name="Alfaro M."/>
            <person name="Sun H."/>
            <person name="Tritt A."/>
            <person name="Yoshinaga Y."/>
            <person name="Zwiers L.-H."/>
            <person name="Turgeon B."/>
            <person name="Goodwin S."/>
            <person name="Spatafora J."/>
            <person name="Crous P."/>
            <person name="Grigoriev I."/>
        </authorList>
    </citation>
    <scope>NUCLEOTIDE SEQUENCE</scope>
    <source>
        <strain evidence="2">CBS 109.77</strain>
    </source>
</reference>
<dbReference type="OrthoDB" id="5215637at2759"/>
<dbReference type="AlphaFoldDB" id="A0A6A6XRG7"/>
<dbReference type="Proteomes" id="UP000799757">
    <property type="component" value="Unassembled WGS sequence"/>
</dbReference>
<feature type="transmembrane region" description="Helical" evidence="1">
    <location>
        <begin position="231"/>
        <end position="259"/>
    </location>
</feature>
<evidence type="ECO:0000313" key="2">
    <source>
        <dbReference type="EMBL" id="KAF2798783.1"/>
    </source>
</evidence>
<accession>A0A6A6XRG7</accession>
<keyword evidence="1" id="KW-1133">Transmembrane helix</keyword>
<sequence length="323" mass="34149">MERHTVDLASLLPNQNRSTSCYSLSGLLSPYDLYTYIPCNLTAIANGQHSACCAPGDKCLANGLCEYGGPNPNHANEFWRIGCTDKTHADPACPTYCKDVEPDDPHLPNHLVFQCPGAGKWCCATGYLEDYEERGTLNTTCCGIPDLAFDIEGDSGSVYATATIRLDLENLATATNEAPASVTAVDATGGSQLSASASTTEASTGAGSAVATASPLSPTANANTNDGPTNAVALGVGFGLGIPVAVLAVIGLVALFLLIRRARRERELEAVGAESQEDLRRTHPHAFYSEIPSMEKAAEMDGRRSPVEAWTPMVKDRFTGRYG</sequence>
<gene>
    <name evidence="2" type="ORF">K505DRAFT_371428</name>
</gene>
<organism evidence="2 3">
    <name type="scientific">Melanomma pulvis-pyrius CBS 109.77</name>
    <dbReference type="NCBI Taxonomy" id="1314802"/>
    <lineage>
        <taxon>Eukaryota</taxon>
        <taxon>Fungi</taxon>
        <taxon>Dikarya</taxon>
        <taxon>Ascomycota</taxon>
        <taxon>Pezizomycotina</taxon>
        <taxon>Dothideomycetes</taxon>
        <taxon>Pleosporomycetidae</taxon>
        <taxon>Pleosporales</taxon>
        <taxon>Melanommataceae</taxon>
        <taxon>Melanomma</taxon>
    </lineage>
</organism>
<protein>
    <recommendedName>
        <fullName evidence="4">Mid2 domain-containing protein</fullName>
    </recommendedName>
</protein>